<organism evidence="1 2">
    <name type="scientific">Fonticella tunisiensis</name>
    <dbReference type="NCBI Taxonomy" id="1096341"/>
    <lineage>
        <taxon>Bacteria</taxon>
        <taxon>Bacillati</taxon>
        <taxon>Bacillota</taxon>
        <taxon>Clostridia</taxon>
        <taxon>Eubacteriales</taxon>
        <taxon>Clostridiaceae</taxon>
        <taxon>Fonticella</taxon>
    </lineage>
</organism>
<evidence type="ECO:0000313" key="1">
    <source>
        <dbReference type="EMBL" id="TDT61017.1"/>
    </source>
</evidence>
<dbReference type="Pfam" id="PF04463">
    <property type="entry name" value="2-thiour_desulf"/>
    <property type="match status" value="1"/>
</dbReference>
<dbReference type="RefSeq" id="WP_133627986.1">
    <property type="nucleotide sequence ID" value="NZ_SOAZ01000009.1"/>
</dbReference>
<dbReference type="OrthoDB" id="9797779at2"/>
<protein>
    <submittedName>
        <fullName evidence="1">Uncharacterized protein YbbK (DUF523 family)</fullName>
    </submittedName>
</protein>
<evidence type="ECO:0000313" key="2">
    <source>
        <dbReference type="Proteomes" id="UP000295325"/>
    </source>
</evidence>
<gene>
    <name evidence="1" type="ORF">EDD71_10921</name>
</gene>
<dbReference type="AlphaFoldDB" id="A0A4V3ETZ8"/>
<keyword evidence="2" id="KW-1185">Reference proteome</keyword>
<comment type="caution">
    <text evidence="1">The sequence shown here is derived from an EMBL/GenBank/DDBJ whole genome shotgun (WGS) entry which is preliminary data.</text>
</comment>
<reference evidence="1 2" key="1">
    <citation type="submission" date="2019-03" db="EMBL/GenBank/DDBJ databases">
        <title>Genomic Encyclopedia of Type Strains, Phase IV (KMG-IV): sequencing the most valuable type-strain genomes for metagenomic binning, comparative biology and taxonomic classification.</title>
        <authorList>
            <person name="Goeker M."/>
        </authorList>
    </citation>
    <scope>NUCLEOTIDE SEQUENCE [LARGE SCALE GENOMIC DNA]</scope>
    <source>
        <strain evidence="1 2">DSM 24455</strain>
    </source>
</reference>
<name>A0A4V3ETZ8_9CLOT</name>
<dbReference type="PANTHER" id="PTHR30087:SF1">
    <property type="entry name" value="HYPOTHETICAL CYTOSOLIC PROTEIN"/>
    <property type="match status" value="1"/>
</dbReference>
<dbReference type="InterPro" id="IPR007553">
    <property type="entry name" value="2-thiour_desulf"/>
</dbReference>
<proteinExistence type="predicted"/>
<dbReference type="Proteomes" id="UP000295325">
    <property type="component" value="Unassembled WGS sequence"/>
</dbReference>
<accession>A0A4V3ETZ8</accession>
<dbReference type="PANTHER" id="PTHR30087">
    <property type="entry name" value="INNER MEMBRANE PROTEIN"/>
    <property type="match status" value="1"/>
</dbReference>
<dbReference type="EMBL" id="SOAZ01000009">
    <property type="protein sequence ID" value="TDT61017.1"/>
    <property type="molecule type" value="Genomic_DNA"/>
</dbReference>
<sequence>MYIVSACLCGVNCKYNGGNNYNEKIDKLVREGKAVLICPEQLGGLPTPRVPAEISGGSAADVLKGKARVINKDGEDVTKHFIKGAEESLKIAKAAGCKIAILKSKSPSCGCGKVYDGTFSGSLKKGNGVTAELFLKNGIKVITEEEI</sequence>